<keyword evidence="5 6" id="KW-0472">Membrane</keyword>
<dbReference type="SUPFAM" id="SSF103473">
    <property type="entry name" value="MFS general substrate transporter"/>
    <property type="match status" value="1"/>
</dbReference>
<proteinExistence type="predicted"/>
<reference evidence="8 9" key="1">
    <citation type="submission" date="2014-06" db="EMBL/GenBank/DDBJ databases">
        <title>Functional and comparative genomic analyses of the Drosophila gut microbiota identify candidate symbiosis factors.</title>
        <authorList>
            <person name="Newell P.D."/>
            <person name="Chaston J.M."/>
            <person name="Douglas A.E."/>
        </authorList>
    </citation>
    <scope>NUCLEOTIDE SEQUENCE [LARGE SCALE GENOMIC DNA]</scope>
    <source>
        <strain evidence="8 9">DmCS_006</strain>
    </source>
</reference>
<accession>A0A094YNX0</accession>
<dbReference type="Gene3D" id="1.20.1250.20">
    <property type="entry name" value="MFS general substrate transporter like domains"/>
    <property type="match status" value="1"/>
</dbReference>
<sequence length="425" mass="45426">MKQASVRWTTGLFAFAYVLSFVDRQILALLIGPVKADLGLSDFQFALLNGLAFALLYSILGLPIASLSDRVRRPPIIVAGIIIWSMATIGCGFSQNFWQLFLSRMFVGIGEAALVPAVYSFLADIVPSERLGRTLALFSLGSFIGSGLAFLCGGMLIALLHENGAWHGVTTWKLCFMIVGLPGLPLALLISCCIKEPGPRPVTTTRSGVAASCQYFLSRWRFFTLHFLGYSATAIILFSLMSWTPALLMRDRHFSRETVGVVMGIIAILCGCGGAYTSGRLIDALFMRGNTDAAARVGICGALAVPLFFLPSLYVGNTVICLILLAFAFFFASFPMPPSALVVQQTVPKTMRAQFSAVLLFCNALIGLSGGSMLIGYLDDHVFTVANGITSSLAVVTTGAALVGAAFIATTRKELARAAYKAGYG</sequence>
<dbReference type="RefSeq" id="WP_035380240.1">
    <property type="nucleotide sequence ID" value="NZ_JACAOJ010000001.1"/>
</dbReference>
<keyword evidence="4 6" id="KW-1133">Transmembrane helix</keyword>
<name>A0A094YNX0_9PROT</name>
<dbReference type="STRING" id="104102.AtDm6_1951"/>
<feature type="transmembrane region" description="Helical" evidence="6">
    <location>
        <begin position="76"/>
        <end position="95"/>
    </location>
</feature>
<protein>
    <submittedName>
        <fullName evidence="8">Major facilitator superfamily MFS_1</fullName>
    </submittedName>
</protein>
<evidence type="ECO:0000313" key="8">
    <source>
        <dbReference type="EMBL" id="KGB23082.1"/>
    </source>
</evidence>
<evidence type="ECO:0000256" key="4">
    <source>
        <dbReference type="ARBA" id="ARBA00022989"/>
    </source>
</evidence>
<evidence type="ECO:0000256" key="2">
    <source>
        <dbReference type="ARBA" id="ARBA00022448"/>
    </source>
</evidence>
<dbReference type="InterPro" id="IPR011701">
    <property type="entry name" value="MFS"/>
</dbReference>
<dbReference type="InterPro" id="IPR036259">
    <property type="entry name" value="MFS_trans_sf"/>
</dbReference>
<feature type="transmembrane region" description="Helical" evidence="6">
    <location>
        <begin position="12"/>
        <end position="31"/>
    </location>
</feature>
<keyword evidence="3 6" id="KW-0812">Transmembrane</keyword>
<keyword evidence="9" id="KW-1185">Reference proteome</keyword>
<evidence type="ECO:0000256" key="1">
    <source>
        <dbReference type="ARBA" id="ARBA00004141"/>
    </source>
</evidence>
<dbReference type="Pfam" id="PF07690">
    <property type="entry name" value="MFS_1"/>
    <property type="match status" value="1"/>
</dbReference>
<dbReference type="InterPro" id="IPR020846">
    <property type="entry name" value="MFS_dom"/>
</dbReference>
<keyword evidence="2" id="KW-0813">Transport</keyword>
<organism evidence="8 9">
    <name type="scientific">Acetobacter tropicalis</name>
    <dbReference type="NCBI Taxonomy" id="104102"/>
    <lineage>
        <taxon>Bacteria</taxon>
        <taxon>Pseudomonadati</taxon>
        <taxon>Pseudomonadota</taxon>
        <taxon>Alphaproteobacteria</taxon>
        <taxon>Acetobacterales</taxon>
        <taxon>Acetobacteraceae</taxon>
        <taxon>Acetobacter</taxon>
    </lineage>
</organism>
<feature type="domain" description="Major facilitator superfamily (MFS) profile" evidence="7">
    <location>
        <begin position="9"/>
        <end position="416"/>
    </location>
</feature>
<dbReference type="GeneID" id="89478020"/>
<dbReference type="PANTHER" id="PTHR23505">
    <property type="entry name" value="SPINSTER"/>
    <property type="match status" value="1"/>
</dbReference>
<evidence type="ECO:0000256" key="5">
    <source>
        <dbReference type="ARBA" id="ARBA00023136"/>
    </source>
</evidence>
<feature type="transmembrane region" description="Helical" evidence="6">
    <location>
        <begin position="261"/>
        <end position="281"/>
    </location>
</feature>
<dbReference type="GO" id="GO:0016020">
    <property type="term" value="C:membrane"/>
    <property type="evidence" value="ECO:0007669"/>
    <property type="project" value="UniProtKB-SubCell"/>
</dbReference>
<feature type="transmembrane region" description="Helical" evidence="6">
    <location>
        <begin position="171"/>
        <end position="190"/>
    </location>
</feature>
<dbReference type="InterPro" id="IPR044770">
    <property type="entry name" value="MFS_spinster-like"/>
</dbReference>
<dbReference type="GO" id="GO:0022857">
    <property type="term" value="F:transmembrane transporter activity"/>
    <property type="evidence" value="ECO:0007669"/>
    <property type="project" value="InterPro"/>
</dbReference>
<gene>
    <name evidence="8" type="ORF">AtDm6_1951</name>
</gene>
<dbReference type="PATRIC" id="fig|104102.7.peg.1929"/>
<feature type="transmembrane region" description="Helical" evidence="6">
    <location>
        <begin position="293"/>
        <end position="309"/>
    </location>
</feature>
<comment type="subcellular location">
    <subcellularLocation>
        <location evidence="1">Membrane</location>
        <topology evidence="1">Multi-pass membrane protein</topology>
    </subcellularLocation>
</comment>
<dbReference type="Proteomes" id="UP000029448">
    <property type="component" value="Unassembled WGS sequence"/>
</dbReference>
<dbReference type="EMBL" id="JOKM01000071">
    <property type="protein sequence ID" value="KGB23082.1"/>
    <property type="molecule type" value="Genomic_DNA"/>
</dbReference>
<dbReference type="AlphaFoldDB" id="A0A094YNX0"/>
<dbReference type="PANTHER" id="PTHR23505:SF79">
    <property type="entry name" value="PROTEIN SPINSTER"/>
    <property type="match status" value="1"/>
</dbReference>
<evidence type="ECO:0000256" key="3">
    <source>
        <dbReference type="ARBA" id="ARBA00022692"/>
    </source>
</evidence>
<feature type="transmembrane region" description="Helical" evidence="6">
    <location>
        <begin position="134"/>
        <end position="159"/>
    </location>
</feature>
<feature type="transmembrane region" description="Helical" evidence="6">
    <location>
        <begin position="222"/>
        <end position="241"/>
    </location>
</feature>
<feature type="transmembrane region" description="Helical" evidence="6">
    <location>
        <begin position="389"/>
        <end position="409"/>
    </location>
</feature>
<feature type="transmembrane region" description="Helical" evidence="6">
    <location>
        <begin position="355"/>
        <end position="377"/>
    </location>
</feature>
<evidence type="ECO:0000256" key="6">
    <source>
        <dbReference type="SAM" id="Phobius"/>
    </source>
</evidence>
<comment type="caution">
    <text evidence="8">The sequence shown here is derived from an EMBL/GenBank/DDBJ whole genome shotgun (WGS) entry which is preliminary data.</text>
</comment>
<feature type="transmembrane region" description="Helical" evidence="6">
    <location>
        <begin position="315"/>
        <end position="334"/>
    </location>
</feature>
<feature type="transmembrane region" description="Helical" evidence="6">
    <location>
        <begin position="43"/>
        <end position="64"/>
    </location>
</feature>
<feature type="transmembrane region" description="Helical" evidence="6">
    <location>
        <begin position="101"/>
        <end position="122"/>
    </location>
</feature>
<evidence type="ECO:0000313" key="9">
    <source>
        <dbReference type="Proteomes" id="UP000029448"/>
    </source>
</evidence>
<evidence type="ECO:0000259" key="7">
    <source>
        <dbReference type="PROSITE" id="PS50850"/>
    </source>
</evidence>
<dbReference type="PROSITE" id="PS50850">
    <property type="entry name" value="MFS"/>
    <property type="match status" value="1"/>
</dbReference>